<dbReference type="Proteomes" id="UP001218188">
    <property type="component" value="Unassembled WGS sequence"/>
</dbReference>
<dbReference type="Pfam" id="PF01753">
    <property type="entry name" value="zf-MYND"/>
    <property type="match status" value="1"/>
</dbReference>
<gene>
    <name evidence="6" type="ORF">C8F04DRAFT_1123746</name>
</gene>
<keyword evidence="2 4" id="KW-0863">Zinc-finger</keyword>
<dbReference type="PROSITE" id="PS01360">
    <property type="entry name" value="ZF_MYND_1"/>
    <property type="match status" value="1"/>
</dbReference>
<evidence type="ECO:0000256" key="1">
    <source>
        <dbReference type="ARBA" id="ARBA00022723"/>
    </source>
</evidence>
<proteinExistence type="predicted"/>
<keyword evidence="3" id="KW-0862">Zinc</keyword>
<reference evidence="6" key="1">
    <citation type="submission" date="2023-03" db="EMBL/GenBank/DDBJ databases">
        <title>Massive genome expansion in bonnet fungi (Mycena s.s.) driven by repeated elements and novel gene families across ecological guilds.</title>
        <authorList>
            <consortium name="Lawrence Berkeley National Laboratory"/>
            <person name="Harder C.B."/>
            <person name="Miyauchi S."/>
            <person name="Viragh M."/>
            <person name="Kuo A."/>
            <person name="Thoen E."/>
            <person name="Andreopoulos B."/>
            <person name="Lu D."/>
            <person name="Skrede I."/>
            <person name="Drula E."/>
            <person name="Henrissat B."/>
            <person name="Morin E."/>
            <person name="Kohler A."/>
            <person name="Barry K."/>
            <person name="LaButti K."/>
            <person name="Morin E."/>
            <person name="Salamov A."/>
            <person name="Lipzen A."/>
            <person name="Mereny Z."/>
            <person name="Hegedus B."/>
            <person name="Baldrian P."/>
            <person name="Stursova M."/>
            <person name="Weitz H."/>
            <person name="Taylor A."/>
            <person name="Grigoriev I.V."/>
            <person name="Nagy L.G."/>
            <person name="Martin F."/>
            <person name="Kauserud H."/>
        </authorList>
    </citation>
    <scope>NUCLEOTIDE SEQUENCE</scope>
    <source>
        <strain evidence="6">CBHHK200</strain>
    </source>
</reference>
<keyword evidence="7" id="KW-1185">Reference proteome</keyword>
<accession>A0AAD6SJZ8</accession>
<dbReference type="SUPFAM" id="SSF144232">
    <property type="entry name" value="HIT/MYND zinc finger-like"/>
    <property type="match status" value="1"/>
</dbReference>
<evidence type="ECO:0000256" key="4">
    <source>
        <dbReference type="PROSITE-ProRule" id="PRU00134"/>
    </source>
</evidence>
<dbReference type="GO" id="GO:0008270">
    <property type="term" value="F:zinc ion binding"/>
    <property type="evidence" value="ECO:0007669"/>
    <property type="project" value="UniProtKB-KW"/>
</dbReference>
<evidence type="ECO:0000256" key="2">
    <source>
        <dbReference type="ARBA" id="ARBA00022771"/>
    </source>
</evidence>
<feature type="domain" description="MYND-type" evidence="5">
    <location>
        <begin position="496"/>
        <end position="536"/>
    </location>
</feature>
<sequence length="707" mass="78305">MLRGARLAAPRPQFLFTVLNPRCSFPRRGVLRNLPGHKAKNSSLVFSRPMSQRSPNPAQLFSSLWDSSLDTMMVHDSNCGCDDPETRLTRDTLDVLKEFGEKLAESSSPVTDDDITFVLQYLKATDIPAAGASCCAQTTGNAHAMLALAALSSMLSRRGPFEPLVQRLAQAWPDIQQWIEYMFTGCLIIGKIQAEKGFLVSAYNHLVNFFTVIALGVPEIRTLVLTEPNRERTLSMLMFCWLIEDSMTVADGKQPFLSAAFPLTQLLKNDHKPKAAGPIDLFRALKGLRKEFDPLSKLIGVEFSPDRIAQNALSLLRSPANATSGHSGIPHVRMLNFLALGGEYSDALLAQHSVRDVTRYLAQLISTPEAATSGITACLEYLTKYMPTKDGFSNARMALQAGLLPAILRSEACLSDDDSETRAGLEKLLQIISLYIIYPSVLHPFLVSVQKIKDFDDIDRDSPVYAAYQKIVRLVDDRLVTTQRRCSSKIDMGVKCAKCGKDDNSSTLRGCTGCFNVSYCSENCQKQHWSRHEHDCKATKALRKAGKPLEMSQSDADGIFYLAMAQINLRSAEIARAWKEEGPTRTPLVSFDFTEDPLGVMLVGKRCLDTPPGKTRETGVYNPEMKAVVDGPVYFNSLWLETISRKVHDEHGIICVYLPQGDTPKGKWMCFATSEGLDSGAGTVFEKLVQYVEDGFDYGEPHPDPVF</sequence>
<name>A0AAD6SJZ8_9AGAR</name>
<organism evidence="6 7">
    <name type="scientific">Mycena alexandri</name>
    <dbReference type="NCBI Taxonomy" id="1745969"/>
    <lineage>
        <taxon>Eukaryota</taxon>
        <taxon>Fungi</taxon>
        <taxon>Dikarya</taxon>
        <taxon>Basidiomycota</taxon>
        <taxon>Agaricomycotina</taxon>
        <taxon>Agaricomycetes</taxon>
        <taxon>Agaricomycetidae</taxon>
        <taxon>Agaricales</taxon>
        <taxon>Marasmiineae</taxon>
        <taxon>Mycenaceae</taxon>
        <taxon>Mycena</taxon>
    </lineage>
</organism>
<evidence type="ECO:0000256" key="3">
    <source>
        <dbReference type="ARBA" id="ARBA00022833"/>
    </source>
</evidence>
<keyword evidence="1" id="KW-0479">Metal-binding</keyword>
<comment type="caution">
    <text evidence="6">The sequence shown here is derived from an EMBL/GenBank/DDBJ whole genome shotgun (WGS) entry which is preliminary data.</text>
</comment>
<evidence type="ECO:0000313" key="6">
    <source>
        <dbReference type="EMBL" id="KAJ7026937.1"/>
    </source>
</evidence>
<evidence type="ECO:0000259" key="5">
    <source>
        <dbReference type="PROSITE" id="PS50865"/>
    </source>
</evidence>
<dbReference type="EMBL" id="JARJCM010000131">
    <property type="protein sequence ID" value="KAJ7026937.1"/>
    <property type="molecule type" value="Genomic_DNA"/>
</dbReference>
<dbReference type="AlphaFoldDB" id="A0AAD6SJZ8"/>
<dbReference type="InterPro" id="IPR002893">
    <property type="entry name" value="Znf_MYND"/>
</dbReference>
<evidence type="ECO:0000313" key="7">
    <source>
        <dbReference type="Proteomes" id="UP001218188"/>
    </source>
</evidence>
<dbReference type="PROSITE" id="PS50865">
    <property type="entry name" value="ZF_MYND_2"/>
    <property type="match status" value="1"/>
</dbReference>
<protein>
    <recommendedName>
        <fullName evidence="5">MYND-type domain-containing protein</fullName>
    </recommendedName>
</protein>
<dbReference type="Gene3D" id="6.10.140.2220">
    <property type="match status" value="1"/>
</dbReference>